<sequence>MFQWVSNIYSYLFGPSNVPTPQNTIDNLRNVEETLLKKQTFLEENIKTEASNARKLATTNKRAAIQALRKKKQFEAELATNDGVLANIQNQLLTLENTLANAEIVDTMKNVKNALKDVHKTQDADNVHDLIDDIAEQQELAEEISGAISSPNQSDVYNQSELDDELAELQAEVQSAEMAAIGPIPSGDIGDKPHTDSVKTDNAEPRKQQIAA</sequence>
<feature type="region of interest" description="Disordered" evidence="4">
    <location>
        <begin position="173"/>
        <end position="212"/>
    </location>
</feature>
<dbReference type="GO" id="GO:0000815">
    <property type="term" value="C:ESCRT III complex"/>
    <property type="evidence" value="ECO:0007669"/>
    <property type="project" value="TreeGrafter"/>
</dbReference>
<organism evidence="5 6">
    <name type="scientific">Panagrellus redivivus</name>
    <name type="common">Microworm</name>
    <dbReference type="NCBI Taxonomy" id="6233"/>
    <lineage>
        <taxon>Eukaryota</taxon>
        <taxon>Metazoa</taxon>
        <taxon>Ecdysozoa</taxon>
        <taxon>Nematoda</taxon>
        <taxon>Chromadorea</taxon>
        <taxon>Rhabditida</taxon>
        <taxon>Tylenchina</taxon>
        <taxon>Panagrolaimomorpha</taxon>
        <taxon>Panagrolaimoidea</taxon>
        <taxon>Panagrolaimidae</taxon>
        <taxon>Panagrellus</taxon>
    </lineage>
</organism>
<feature type="compositionally biased region" description="Basic and acidic residues" evidence="4">
    <location>
        <begin position="189"/>
        <end position="212"/>
    </location>
</feature>
<dbReference type="GO" id="GO:0032511">
    <property type="term" value="P:late endosome to vacuole transport via multivesicular body sorting pathway"/>
    <property type="evidence" value="ECO:0007669"/>
    <property type="project" value="TreeGrafter"/>
</dbReference>
<dbReference type="AlphaFoldDB" id="A0A7E4W3V4"/>
<dbReference type="GO" id="GO:0005771">
    <property type="term" value="C:multivesicular body"/>
    <property type="evidence" value="ECO:0007669"/>
    <property type="project" value="TreeGrafter"/>
</dbReference>
<evidence type="ECO:0000256" key="1">
    <source>
        <dbReference type="ARBA" id="ARBA00004177"/>
    </source>
</evidence>
<dbReference type="PANTHER" id="PTHR22761:SF10">
    <property type="entry name" value="GH13992P"/>
    <property type="match status" value="1"/>
</dbReference>
<comment type="subcellular location">
    <subcellularLocation>
        <location evidence="1">Endosome</location>
    </subcellularLocation>
</comment>
<dbReference type="GO" id="GO:0006900">
    <property type="term" value="P:vesicle budding from membrane"/>
    <property type="evidence" value="ECO:0007669"/>
    <property type="project" value="TreeGrafter"/>
</dbReference>
<dbReference type="PANTHER" id="PTHR22761">
    <property type="entry name" value="CHARGED MULTIVESICULAR BODY PROTEIN"/>
    <property type="match status" value="1"/>
</dbReference>
<evidence type="ECO:0000256" key="4">
    <source>
        <dbReference type="SAM" id="MobiDB-lite"/>
    </source>
</evidence>
<evidence type="ECO:0000313" key="6">
    <source>
        <dbReference type="WBParaSite" id="Pan_g7178.t1"/>
    </source>
</evidence>
<proteinExistence type="inferred from homology"/>
<evidence type="ECO:0000313" key="5">
    <source>
        <dbReference type="Proteomes" id="UP000492821"/>
    </source>
</evidence>
<dbReference type="Pfam" id="PF03357">
    <property type="entry name" value="Snf7"/>
    <property type="match status" value="1"/>
</dbReference>
<comment type="similarity">
    <text evidence="2">Belongs to the SNF7 family.</text>
</comment>
<name>A0A7E4W3V4_PANRE</name>
<dbReference type="InterPro" id="IPR005024">
    <property type="entry name" value="Snf7_fam"/>
</dbReference>
<protein>
    <submittedName>
        <fullName evidence="6">Snf7-domain-containing protein</fullName>
    </submittedName>
</protein>
<accession>A0A7E4W3V4</accession>
<dbReference type="Proteomes" id="UP000492821">
    <property type="component" value="Unassembled WGS sequence"/>
</dbReference>
<dbReference type="Gene3D" id="1.10.287.1060">
    <property type="entry name" value="ESAT-6-like"/>
    <property type="match status" value="1"/>
</dbReference>
<reference evidence="5" key="1">
    <citation type="journal article" date="2013" name="Genetics">
        <title>The draft genome and transcriptome of Panagrellus redivivus are shaped by the harsh demands of a free-living lifestyle.</title>
        <authorList>
            <person name="Srinivasan J."/>
            <person name="Dillman A.R."/>
            <person name="Macchietto M.G."/>
            <person name="Heikkinen L."/>
            <person name="Lakso M."/>
            <person name="Fracchia K.M."/>
            <person name="Antoshechkin I."/>
            <person name="Mortazavi A."/>
            <person name="Wong G."/>
            <person name="Sternberg P.W."/>
        </authorList>
    </citation>
    <scope>NUCLEOTIDE SEQUENCE [LARGE SCALE GENOMIC DNA]</scope>
    <source>
        <strain evidence="5">MT8872</strain>
    </source>
</reference>
<dbReference type="WBParaSite" id="Pan_g7178.t1">
    <property type="protein sequence ID" value="Pan_g7178.t1"/>
    <property type="gene ID" value="Pan_g7178"/>
</dbReference>
<evidence type="ECO:0000256" key="3">
    <source>
        <dbReference type="ARBA" id="ARBA00022753"/>
    </source>
</evidence>
<dbReference type="GO" id="GO:0009898">
    <property type="term" value="C:cytoplasmic side of plasma membrane"/>
    <property type="evidence" value="ECO:0007669"/>
    <property type="project" value="TreeGrafter"/>
</dbReference>
<keyword evidence="3" id="KW-0967">Endosome</keyword>
<keyword evidence="5" id="KW-1185">Reference proteome</keyword>
<evidence type="ECO:0000256" key="2">
    <source>
        <dbReference type="ARBA" id="ARBA00006190"/>
    </source>
</evidence>
<reference evidence="6" key="2">
    <citation type="submission" date="2020-10" db="UniProtKB">
        <authorList>
            <consortium name="WormBaseParasite"/>
        </authorList>
    </citation>
    <scope>IDENTIFICATION</scope>
</reference>